<evidence type="ECO:0000256" key="1">
    <source>
        <dbReference type="ARBA" id="ARBA00023015"/>
    </source>
</evidence>
<dbReference type="GO" id="GO:0003700">
    <property type="term" value="F:DNA-binding transcription factor activity"/>
    <property type="evidence" value="ECO:0007669"/>
    <property type="project" value="InterPro"/>
</dbReference>
<dbReference type="GO" id="GO:0043565">
    <property type="term" value="F:sequence-specific DNA binding"/>
    <property type="evidence" value="ECO:0007669"/>
    <property type="project" value="InterPro"/>
</dbReference>
<proteinExistence type="predicted"/>
<dbReference type="PROSITE" id="PS00041">
    <property type="entry name" value="HTH_ARAC_FAMILY_1"/>
    <property type="match status" value="1"/>
</dbReference>
<dbReference type="InterPro" id="IPR018060">
    <property type="entry name" value="HTH_AraC"/>
</dbReference>
<dbReference type="InterPro" id="IPR009057">
    <property type="entry name" value="Homeodomain-like_sf"/>
</dbReference>
<keyword evidence="7" id="KW-1185">Reference proteome</keyword>
<dbReference type="EMBL" id="CP009043">
    <property type="protein sequence ID" value="AII14710.1"/>
    <property type="molecule type" value="Genomic_DNA"/>
</dbReference>
<reference evidence="7" key="1">
    <citation type="journal article" date="2014" name="Genome Announc.">
        <title>Complete Genome Sequence of Campylobacter iguaniorum Strain 1485ET, Isolated from a Bearded Dragon (Pogona vitticeps).</title>
        <authorList>
            <person name="Gilbert M.J."/>
            <person name="Miller W.G."/>
            <person name="Yee E."/>
            <person name="Kik M."/>
            <person name="Wagenaar J.A."/>
            <person name="Duim B."/>
        </authorList>
    </citation>
    <scope>NUCLEOTIDE SEQUENCE [LARGE SCALE GENOMIC DNA]</scope>
    <source>
        <strain evidence="7">1485E</strain>
    </source>
</reference>
<dbReference type="RefSeq" id="WP_051870919.1">
    <property type="nucleotide sequence ID" value="NZ_CP009043.1"/>
</dbReference>
<dbReference type="Gene3D" id="1.10.10.60">
    <property type="entry name" value="Homeodomain-like"/>
    <property type="match status" value="2"/>
</dbReference>
<dbReference type="InterPro" id="IPR050959">
    <property type="entry name" value="MarA-like"/>
</dbReference>
<dbReference type="SUPFAM" id="SSF46689">
    <property type="entry name" value="Homeodomain-like"/>
    <property type="match status" value="2"/>
</dbReference>
<accession>A0A076F906</accession>
<dbReference type="PROSITE" id="PS01124">
    <property type="entry name" value="HTH_ARAC_FAMILY_2"/>
    <property type="match status" value="1"/>
</dbReference>
<keyword evidence="4" id="KW-0812">Transmembrane</keyword>
<dbReference type="Pfam" id="PF12833">
    <property type="entry name" value="HTH_18"/>
    <property type="match status" value="1"/>
</dbReference>
<dbReference type="CDD" id="cd18773">
    <property type="entry name" value="PDC1_HK_sensor"/>
    <property type="match status" value="1"/>
</dbReference>
<sequence>MKRIIKRDTKPFFAISFIFLVFLFINYAYNYTTLKNSISRYEQGVFDRVKLKIDDWNKANFIDVNKMVKLIEEENLQDHKSLQELMYKLQKNSNFPYLILGLKSGEFFISDKEFVTPHNYTPVKRDWFNDALNAGGTIVTRPYFSMRLGLRSVSICSPIRIFGDVGVFCGGQPFKFISNYFNEYKSLYDKDLFLIDSQGEILGKTTKSESINLNDPNYIKFPVLGTKWFIVFERNDEIYTSSLSEFFMMNLIFYGFFVFIYFFTNLFWLKEHQKSDQLIGKQNEFIKDALVNKNSSVLVSCDESFNITSKELESFYDIFNGSNLKENILNSKYILDEEKQRFFSTHEQYKNLTINGKTYLVTTTDANDDISFLFQDISYEEVKKEYDGTLDRVLLFIHKNIDDDSQCIDKLAAISGYSKFHFQRMFKNYTGQTLANYLRQARLNKAKFLLSFTNETISNIAYNSGFSHIESFSRAFNKEFELSPSAFRDKSKKEIIKDELYYEEIFMDELNLTITFSQNNAKFLEGDRYFLIEYSNLIYGAKTNSNPDITIRKLKFVKVDFIRTGLNLELILNKIYTVFYDYEAYKHEIPIAFYTKNEFDKINFIYINIA</sequence>
<evidence type="ECO:0000313" key="6">
    <source>
        <dbReference type="EMBL" id="AII14710.1"/>
    </source>
</evidence>
<dbReference type="Proteomes" id="UP000028486">
    <property type="component" value="Chromosome"/>
</dbReference>
<protein>
    <submittedName>
        <fullName evidence="6">Transcriptional regulator, AraC family</fullName>
    </submittedName>
</protein>
<dbReference type="PANTHER" id="PTHR47504:SF5">
    <property type="entry name" value="RIGHT ORIGIN-BINDING PROTEIN"/>
    <property type="match status" value="1"/>
</dbReference>
<evidence type="ECO:0000256" key="3">
    <source>
        <dbReference type="ARBA" id="ARBA00023163"/>
    </source>
</evidence>
<feature type="transmembrane region" description="Helical" evidence="4">
    <location>
        <begin position="12"/>
        <end position="29"/>
    </location>
</feature>
<dbReference type="InterPro" id="IPR018062">
    <property type="entry name" value="HTH_AraC-typ_CS"/>
</dbReference>
<keyword evidence="2" id="KW-0238">DNA-binding</keyword>
<keyword evidence="4" id="KW-0472">Membrane</keyword>
<dbReference type="PANTHER" id="PTHR47504">
    <property type="entry name" value="RIGHT ORIGIN-BINDING PROTEIN"/>
    <property type="match status" value="1"/>
</dbReference>
<name>A0A076F906_9BACT</name>
<evidence type="ECO:0000256" key="2">
    <source>
        <dbReference type="ARBA" id="ARBA00023125"/>
    </source>
</evidence>
<dbReference type="eggNOG" id="COG2207">
    <property type="taxonomic scope" value="Bacteria"/>
</dbReference>
<dbReference type="SMART" id="SM00342">
    <property type="entry name" value="HTH_ARAC"/>
    <property type="match status" value="1"/>
</dbReference>
<dbReference type="eggNOG" id="COG3829">
    <property type="taxonomic scope" value="Bacteria"/>
</dbReference>
<dbReference type="Gene3D" id="3.30.450.20">
    <property type="entry name" value="PAS domain"/>
    <property type="match status" value="2"/>
</dbReference>
<keyword evidence="3" id="KW-0804">Transcription</keyword>
<gene>
    <name evidence="6" type="ORF">CIG1485E_0872</name>
</gene>
<dbReference type="AlphaFoldDB" id="A0A076F906"/>
<evidence type="ECO:0000256" key="4">
    <source>
        <dbReference type="SAM" id="Phobius"/>
    </source>
</evidence>
<dbReference type="KEGG" id="caj:CIG1485E_0872"/>
<organism evidence="6 7">
    <name type="scientific">Campylobacter iguaniorum</name>
    <dbReference type="NCBI Taxonomy" id="1244531"/>
    <lineage>
        <taxon>Bacteria</taxon>
        <taxon>Pseudomonadati</taxon>
        <taxon>Campylobacterota</taxon>
        <taxon>Epsilonproteobacteria</taxon>
        <taxon>Campylobacterales</taxon>
        <taxon>Campylobacteraceae</taxon>
        <taxon>Campylobacter</taxon>
    </lineage>
</organism>
<keyword evidence="1" id="KW-0805">Transcription regulation</keyword>
<feature type="domain" description="HTH araC/xylS-type" evidence="5">
    <location>
        <begin position="391"/>
        <end position="490"/>
    </location>
</feature>
<evidence type="ECO:0000313" key="7">
    <source>
        <dbReference type="Proteomes" id="UP000028486"/>
    </source>
</evidence>
<keyword evidence="4" id="KW-1133">Transmembrane helix</keyword>
<dbReference type="HOGENOM" id="CLU_447377_0_0_7"/>
<evidence type="ECO:0000259" key="5">
    <source>
        <dbReference type="PROSITE" id="PS01124"/>
    </source>
</evidence>
<dbReference type="OrthoDB" id="5337216at2"/>
<dbReference type="STRING" id="1244531.CIG2463D_0871"/>
<feature type="transmembrane region" description="Helical" evidence="4">
    <location>
        <begin position="246"/>
        <end position="269"/>
    </location>
</feature>